<dbReference type="GO" id="GO:0008233">
    <property type="term" value="F:peptidase activity"/>
    <property type="evidence" value="ECO:0007669"/>
    <property type="project" value="InterPro"/>
</dbReference>
<reference evidence="4" key="2">
    <citation type="submission" date="2015-01" db="EMBL/GenBank/DDBJ databases">
        <title>Evolutionary Origins and Diversification of the Mycorrhizal Mutualists.</title>
        <authorList>
            <consortium name="DOE Joint Genome Institute"/>
            <consortium name="Mycorrhizal Genomics Consortium"/>
            <person name="Kohler A."/>
            <person name="Kuo A."/>
            <person name="Nagy L.G."/>
            <person name="Floudas D."/>
            <person name="Copeland A."/>
            <person name="Barry K.W."/>
            <person name="Cichocki N."/>
            <person name="Veneault-Fourrey C."/>
            <person name="LaButti K."/>
            <person name="Lindquist E.A."/>
            <person name="Lipzen A."/>
            <person name="Lundell T."/>
            <person name="Morin E."/>
            <person name="Murat C."/>
            <person name="Riley R."/>
            <person name="Ohm R."/>
            <person name="Sun H."/>
            <person name="Tunlid A."/>
            <person name="Henrissat B."/>
            <person name="Grigoriev I.V."/>
            <person name="Hibbett D.S."/>
            <person name="Martin F."/>
        </authorList>
    </citation>
    <scope>NUCLEOTIDE SEQUENCE [LARGE SCALE GENOMIC DNA]</scope>
    <source>
        <strain evidence="4">h7</strain>
    </source>
</reference>
<dbReference type="InterPro" id="IPR028994">
    <property type="entry name" value="Integrin_alpha_N"/>
</dbReference>
<reference evidence="3 4" key="1">
    <citation type="submission" date="2014-04" db="EMBL/GenBank/DDBJ databases">
        <authorList>
            <consortium name="DOE Joint Genome Institute"/>
            <person name="Kuo A."/>
            <person name="Gay G."/>
            <person name="Dore J."/>
            <person name="Kohler A."/>
            <person name="Nagy L.G."/>
            <person name="Floudas D."/>
            <person name="Copeland A."/>
            <person name="Barry K.W."/>
            <person name="Cichocki N."/>
            <person name="Veneault-Fourrey C."/>
            <person name="LaButti K."/>
            <person name="Lindquist E.A."/>
            <person name="Lipzen A."/>
            <person name="Lundell T."/>
            <person name="Morin E."/>
            <person name="Murat C."/>
            <person name="Sun H."/>
            <person name="Tunlid A."/>
            <person name="Henrissat B."/>
            <person name="Grigoriev I.V."/>
            <person name="Hibbett D.S."/>
            <person name="Martin F."/>
            <person name="Nordberg H.P."/>
            <person name="Cantor M.N."/>
            <person name="Hua S.X."/>
        </authorList>
    </citation>
    <scope>NUCLEOTIDE SEQUENCE [LARGE SCALE GENOMIC DNA]</scope>
    <source>
        <strain evidence="4">h7</strain>
    </source>
</reference>
<dbReference type="OrthoDB" id="2840902at2759"/>
<sequence length="784" mass="85379">MDTHNHACFVPPHPNVEARLRDVVFPPTTGLDDGALFPPSHFPPGTAAEVISNSGLARAPLRGVIRVAVILVDFDDGAMSNGAAVAQRFRDLFFSTSPGTVSHYYTEVSRNNISRFEGEVVGPFRMPHPRSYYANGFYGRGGTAPNVRNMASDAYDAAINSLGDLKKYDNDGNGFVDAFIVVHAGRGAEETANTEDIWSLKWQLPAQRTGHGATVFGFLTVPEDAKLGVCVHELGHLLFGWPDLYDSKPKPTGEGIGSWCLMSSGSWGGGGSKPVHPSAWCKSTQGWVDVDNVTFDRVIDIREVKLSSKVYRLWRQGQANTDEYYLVENRTKISYDESLPGQGLLVWHILETQQNNEGYPYKVALVQADGRKNLETKQNRGDDGDPFPGRSGNTSFTLISNPSSKAYNSKDTFVSIRDIPSPSETIRVRVGIAPNPFLANFGKGLQDGIEGLDLKNPLDDMFAFDYDQNKRLNHLAVYRPGGGTFTILSSIVDPNSDQIFKKIYDRPGQGIGGYDFSDAADKAFAFDYGHTGRRDHIALYRPGQRVFVILRNVNGVFSKVYDGVGIGGYDFGNASDRAFAFDFDHSGKCDHVAAYRAGAGVFVILKNDGGKFSKVYEIPFQGIGGHDFKSPADRAFAYDYDGAGRLDYIAVYRPGAGIFAILKNVNGVFTKVFQNGSGGIGGYDLSNAADRAFAFDYSASGAADHIAVYRPGPSPVFVILKNDNGVFTKAFEGWGLGDYIQSPASRAIAFNYAYGFDNMVIYAPGQGKFALISKKANGTFDPGN</sequence>
<dbReference type="PANTHER" id="PTHR41775:SF1">
    <property type="entry name" value="PEPTIDASE M6-LIKE DOMAIN-CONTAINING PROTEIN"/>
    <property type="match status" value="1"/>
</dbReference>
<dbReference type="GO" id="GO:0006508">
    <property type="term" value="P:proteolysis"/>
    <property type="evidence" value="ECO:0007669"/>
    <property type="project" value="InterPro"/>
</dbReference>
<dbReference type="PANTHER" id="PTHR41775">
    <property type="entry name" value="SECRETED PROTEIN-RELATED"/>
    <property type="match status" value="1"/>
</dbReference>
<dbReference type="EMBL" id="KN831774">
    <property type="protein sequence ID" value="KIM44190.1"/>
    <property type="molecule type" value="Genomic_DNA"/>
</dbReference>
<protein>
    <recommendedName>
        <fullName evidence="2">Peptidase M6-like domain-containing protein</fullName>
    </recommendedName>
</protein>
<dbReference type="SUPFAM" id="SSF55486">
    <property type="entry name" value="Metalloproteases ('zincins'), catalytic domain"/>
    <property type="match status" value="1"/>
</dbReference>
<dbReference type="Proteomes" id="UP000053424">
    <property type="component" value="Unassembled WGS sequence"/>
</dbReference>
<evidence type="ECO:0000259" key="2">
    <source>
        <dbReference type="Pfam" id="PF05547"/>
    </source>
</evidence>
<dbReference type="HOGENOM" id="CLU_357541_0_0_1"/>
<dbReference type="Pfam" id="PF05547">
    <property type="entry name" value="Peptidase_M6"/>
    <property type="match status" value="1"/>
</dbReference>
<evidence type="ECO:0000313" key="4">
    <source>
        <dbReference type="Proteomes" id="UP000053424"/>
    </source>
</evidence>
<feature type="compositionally biased region" description="Polar residues" evidence="1">
    <location>
        <begin position="391"/>
        <end position="401"/>
    </location>
</feature>
<accession>A0A0C3C5R8</accession>
<dbReference type="AlphaFoldDB" id="A0A0C3C5R8"/>
<feature type="region of interest" description="Disordered" evidence="1">
    <location>
        <begin position="375"/>
        <end position="401"/>
    </location>
</feature>
<dbReference type="InterPro" id="IPR008757">
    <property type="entry name" value="Peptidase_M6-like_domain"/>
</dbReference>
<feature type="domain" description="Peptidase M6-like" evidence="2">
    <location>
        <begin position="100"/>
        <end position="280"/>
    </location>
</feature>
<organism evidence="3 4">
    <name type="scientific">Hebeloma cylindrosporum</name>
    <dbReference type="NCBI Taxonomy" id="76867"/>
    <lineage>
        <taxon>Eukaryota</taxon>
        <taxon>Fungi</taxon>
        <taxon>Dikarya</taxon>
        <taxon>Basidiomycota</taxon>
        <taxon>Agaricomycotina</taxon>
        <taxon>Agaricomycetes</taxon>
        <taxon>Agaricomycetidae</taxon>
        <taxon>Agaricales</taxon>
        <taxon>Agaricineae</taxon>
        <taxon>Hymenogastraceae</taxon>
        <taxon>Hebeloma</taxon>
    </lineage>
</organism>
<proteinExistence type="predicted"/>
<dbReference type="NCBIfam" id="TIGR03296">
    <property type="entry name" value="M6dom_TIGR03296"/>
    <property type="match status" value="1"/>
</dbReference>
<keyword evidence="4" id="KW-1185">Reference proteome</keyword>
<dbReference type="SUPFAM" id="SSF69318">
    <property type="entry name" value="Integrin alpha N-terminal domain"/>
    <property type="match status" value="1"/>
</dbReference>
<dbReference type="STRING" id="686832.A0A0C3C5R8"/>
<gene>
    <name evidence="3" type="ORF">M413DRAFT_9377</name>
</gene>
<name>A0A0C3C5R8_HEBCY</name>
<evidence type="ECO:0000256" key="1">
    <source>
        <dbReference type="SAM" id="MobiDB-lite"/>
    </source>
</evidence>
<evidence type="ECO:0000313" key="3">
    <source>
        <dbReference type="EMBL" id="KIM44190.1"/>
    </source>
</evidence>